<evidence type="ECO:0000313" key="1">
    <source>
        <dbReference type="EMBL" id="MDQ0646148.1"/>
    </source>
</evidence>
<name>A0AAW8ESD4_9MICO</name>
<comment type="caution">
    <text evidence="1">The sequence shown here is derived from an EMBL/GenBank/DDBJ whole genome shotgun (WGS) entry which is preliminary data.</text>
</comment>
<reference evidence="1 2" key="1">
    <citation type="submission" date="2023-07" db="EMBL/GenBank/DDBJ databases">
        <title>Comparative genomics of wheat-associated soil bacteria to identify genetic determinants of phenazine resistance.</title>
        <authorList>
            <person name="Mouncey N."/>
        </authorList>
    </citation>
    <scope>NUCLEOTIDE SEQUENCE [LARGE SCALE GENOMIC DNA]</scope>
    <source>
        <strain evidence="1 2">W4I9-1</strain>
    </source>
</reference>
<dbReference type="AlphaFoldDB" id="A0AAW8ESD4"/>
<proteinExistence type="predicted"/>
<dbReference type="EMBL" id="JAUSXV010000001">
    <property type="protein sequence ID" value="MDQ0646148.1"/>
    <property type="molecule type" value="Genomic_DNA"/>
</dbReference>
<accession>A0AAW8ESD4</accession>
<gene>
    <name evidence="1" type="ORF">QFZ53_000344</name>
</gene>
<sequence>MTPIWFALLVVAWLFVRRSPHHISRHEAHIAHLRDDSTE</sequence>
<organism evidence="1 2">
    <name type="scientific">Microbacterium natoriense</name>
    <dbReference type="NCBI Taxonomy" id="284570"/>
    <lineage>
        <taxon>Bacteria</taxon>
        <taxon>Bacillati</taxon>
        <taxon>Actinomycetota</taxon>
        <taxon>Actinomycetes</taxon>
        <taxon>Micrococcales</taxon>
        <taxon>Microbacteriaceae</taxon>
        <taxon>Microbacterium</taxon>
    </lineage>
</organism>
<protein>
    <submittedName>
        <fullName evidence="1">Uncharacterized protein</fullName>
    </submittedName>
</protein>
<keyword evidence="2" id="KW-1185">Reference proteome</keyword>
<evidence type="ECO:0000313" key="2">
    <source>
        <dbReference type="Proteomes" id="UP001244427"/>
    </source>
</evidence>
<dbReference type="Proteomes" id="UP001244427">
    <property type="component" value="Unassembled WGS sequence"/>
</dbReference>